<dbReference type="AlphaFoldDB" id="A0A174JKG4"/>
<dbReference type="EMBL" id="CYZX01000021">
    <property type="protein sequence ID" value="CUO98128.1"/>
    <property type="molecule type" value="Genomic_DNA"/>
</dbReference>
<sequence length="74" mass="8316">MSKKTDWGKVLRETVNDIICAIKTPSAKPKQSKCPNPAARICIFVLIGITLLFSGIGIYSWIILIMLFIILYFV</sequence>
<keyword evidence="1" id="KW-0472">Membrane</keyword>
<proteinExistence type="predicted"/>
<dbReference type="Proteomes" id="UP000095594">
    <property type="component" value="Unassembled WGS sequence"/>
</dbReference>
<evidence type="ECO:0000256" key="1">
    <source>
        <dbReference type="SAM" id="Phobius"/>
    </source>
</evidence>
<evidence type="ECO:0000313" key="3">
    <source>
        <dbReference type="Proteomes" id="UP000095594"/>
    </source>
</evidence>
<keyword evidence="1" id="KW-0812">Transmembrane</keyword>
<organism evidence="2 3">
    <name type="scientific">Clostridium disporicum</name>
    <dbReference type="NCBI Taxonomy" id="84024"/>
    <lineage>
        <taxon>Bacteria</taxon>
        <taxon>Bacillati</taxon>
        <taxon>Bacillota</taxon>
        <taxon>Clostridia</taxon>
        <taxon>Eubacteriales</taxon>
        <taxon>Clostridiaceae</taxon>
        <taxon>Clostridium</taxon>
    </lineage>
</organism>
<keyword evidence="1" id="KW-1133">Transmembrane helix</keyword>
<dbReference type="OrthoDB" id="1926737at2"/>
<accession>A0A174JKG4</accession>
<feature type="transmembrane region" description="Helical" evidence="1">
    <location>
        <begin position="41"/>
        <end position="73"/>
    </location>
</feature>
<gene>
    <name evidence="2" type="ORF">ERS852471_02742</name>
</gene>
<reference evidence="2 3" key="1">
    <citation type="submission" date="2015-09" db="EMBL/GenBank/DDBJ databases">
        <authorList>
            <consortium name="Pathogen Informatics"/>
        </authorList>
    </citation>
    <scope>NUCLEOTIDE SEQUENCE [LARGE SCALE GENOMIC DNA]</scope>
    <source>
        <strain evidence="2 3">2789STDY5834856</strain>
    </source>
</reference>
<evidence type="ECO:0000313" key="2">
    <source>
        <dbReference type="EMBL" id="CUO98128.1"/>
    </source>
</evidence>
<dbReference type="RefSeq" id="WP_055267467.1">
    <property type="nucleotide sequence ID" value="NZ_CABIXQ010000021.1"/>
</dbReference>
<protein>
    <submittedName>
        <fullName evidence="2">Uncharacterized protein</fullName>
    </submittedName>
</protein>
<name>A0A174JKG4_9CLOT</name>